<dbReference type="InterPro" id="IPR042480">
    <property type="entry name" value="DISP3"/>
</dbReference>
<dbReference type="Gene3D" id="1.20.1640.10">
    <property type="entry name" value="Multidrug efflux transporter AcrB transmembrane domain"/>
    <property type="match status" value="1"/>
</dbReference>
<name>A0AAE0XUW6_9GAST</name>
<evidence type="ECO:0008006" key="5">
    <source>
        <dbReference type="Google" id="ProtNLM"/>
    </source>
</evidence>
<protein>
    <recommendedName>
        <fullName evidence="5">SSD domain-containing protein</fullName>
    </recommendedName>
</protein>
<organism evidence="3 4">
    <name type="scientific">Elysia crispata</name>
    <name type="common">lettuce slug</name>
    <dbReference type="NCBI Taxonomy" id="231223"/>
    <lineage>
        <taxon>Eukaryota</taxon>
        <taxon>Metazoa</taxon>
        <taxon>Spiralia</taxon>
        <taxon>Lophotrochozoa</taxon>
        <taxon>Mollusca</taxon>
        <taxon>Gastropoda</taxon>
        <taxon>Heterobranchia</taxon>
        <taxon>Euthyneura</taxon>
        <taxon>Panpulmonata</taxon>
        <taxon>Sacoglossa</taxon>
        <taxon>Placobranchoidea</taxon>
        <taxon>Plakobranchidae</taxon>
        <taxon>Elysia</taxon>
    </lineage>
</organism>
<accession>A0AAE0XUW6</accession>
<sequence>MLHWWAKPLSVAQTSIDELHLGCGTDQHALDQEIPRALLSPFNQSESRESTEDPRCMARGILSPVCNLEFSRWPSSVTLYTYICEFQQRSNRNVPPAVRTFLSQNVRCFYTPPVIPRNPTNSARFTVTPPVIPRNLTNSARFTVTPPVIPRNPTNSARFTVTLPVIPRNPTNSARFTVTLPVIPRNPTNSARFTVTLPDIPRNPTNSARFTVTLPVIPRNPTNSARFTVTLPVIPRNPTNSARFTVTLPDIPRNPTNSARFTVTLPVIPRNPTNSAGFTVTLPVIPRNPTNFARFTVLLNVRRRQDSASSIQVEKLRHLTRRQGMSGVYRCPGLSRTPLFLKNTIRKAEKGKWCFSCSRREDEQQGAGSNRGNSAQNLSLQQYHRQQEAFGRGLYPDDGDVAMLDIADVEPSPDQDLYFDAMDDDDMLLIDDPQRDMEPGSWQPVLTIGQEWRNVQEAGVNPVNFDGTDCGQNLLDYLNGNIVTTTASNSSSNNNMCLGRVIQRCIMFLTNRIVIRGRFFVAGFYMAVLVSSCLLMTKLRPSTHPPQLFRPDTNIQQLLDLKANFSIIDTLHCDRCSGLYKVHGSQADVRAHTPPATVTAVPPIPSLIPPPPPPPPGQIADFYNTTTSPPMPFPSHHLKEGTENPSTNVMADHQLSADQREKREKSHAGSSSGLEVIGTSLYHLLGYLGNLHGNKLLSSSSENKERESGPNDEGSESIRDIPTEVSRPDKFVRPSVEDTFVPPTVKHENGGTRSVDENFDVCAEQSCDSLKDRPLLESGATVYVVMGILGLDRSEEDEGHVLDQFKGKAVFDPKFAENFDLNNLNPDWVEELCRVCHFLANQTDLVRPGSAQCLPSGMHKLHQVLSSVPACRDLPGSKSIYHYQAPAHAEGGWDRDSRLLWLAFAFESTTSEGQAYFQAYKQYEKWQAAIAHIKREILAPDSPATSIFQTSEFWTKVLMEVVAVHSAIYGLVLSMMICVFAVAVFTGHFVLLLLVVTTILAMICCVVGVFALCGWEMGAVEAVSLSILVGSSVDYLVHIVEGYILAAKQLPKHVLDSQPPAELRRARTSLAVRHIGVAVVCSALTTVIAAVPLTQTSIQPFAKFGAILLLNTSVSVVMTLTLAVALLALFGPGRYRSSPRSHLVALVVAGTITGAIVLTIYIAAACFGVRVPGPSGEPLFSSS</sequence>
<dbReference type="PANTHER" id="PTHR46687">
    <property type="entry name" value="PROTEIN DISPATCHED HOMOLOG 3"/>
    <property type="match status" value="1"/>
</dbReference>
<dbReference type="AlphaFoldDB" id="A0AAE0XUW6"/>
<keyword evidence="2" id="KW-0472">Membrane</keyword>
<feature type="transmembrane region" description="Helical" evidence="2">
    <location>
        <begin position="991"/>
        <end position="1015"/>
    </location>
</feature>
<gene>
    <name evidence="3" type="ORF">RRG08_020873</name>
</gene>
<dbReference type="EMBL" id="JAWDGP010007534">
    <property type="protein sequence ID" value="KAK3714617.1"/>
    <property type="molecule type" value="Genomic_DNA"/>
</dbReference>
<evidence type="ECO:0000256" key="1">
    <source>
        <dbReference type="SAM" id="MobiDB-lite"/>
    </source>
</evidence>
<feature type="transmembrane region" description="Helical" evidence="2">
    <location>
        <begin position="1074"/>
        <end position="1094"/>
    </location>
</feature>
<dbReference type="SUPFAM" id="SSF82866">
    <property type="entry name" value="Multidrug efflux transporter AcrB transmembrane domain"/>
    <property type="match status" value="1"/>
</dbReference>
<feature type="region of interest" description="Disordered" evidence="1">
    <location>
        <begin position="699"/>
        <end position="726"/>
    </location>
</feature>
<feature type="compositionally biased region" description="Basic and acidic residues" evidence="1">
    <location>
        <begin position="716"/>
        <end position="726"/>
    </location>
</feature>
<comment type="caution">
    <text evidence="3">The sequence shown here is derived from an EMBL/GenBank/DDBJ whole genome shotgun (WGS) entry which is preliminary data.</text>
</comment>
<evidence type="ECO:0000313" key="4">
    <source>
        <dbReference type="Proteomes" id="UP001283361"/>
    </source>
</evidence>
<feature type="compositionally biased region" description="Pro residues" evidence="1">
    <location>
        <begin position="602"/>
        <end position="617"/>
    </location>
</feature>
<feature type="transmembrane region" description="Helical" evidence="2">
    <location>
        <begin position="1143"/>
        <end position="1171"/>
    </location>
</feature>
<evidence type="ECO:0000313" key="3">
    <source>
        <dbReference type="EMBL" id="KAK3714617.1"/>
    </source>
</evidence>
<dbReference type="GO" id="GO:0005737">
    <property type="term" value="C:cytoplasm"/>
    <property type="evidence" value="ECO:0007669"/>
    <property type="project" value="TreeGrafter"/>
</dbReference>
<keyword evidence="2" id="KW-1133">Transmembrane helix</keyword>
<dbReference type="Proteomes" id="UP001283361">
    <property type="component" value="Unassembled WGS sequence"/>
</dbReference>
<evidence type="ECO:0000256" key="2">
    <source>
        <dbReference type="SAM" id="Phobius"/>
    </source>
</evidence>
<feature type="region of interest" description="Disordered" evidence="1">
    <location>
        <begin position="600"/>
        <end position="648"/>
    </location>
</feature>
<feature type="transmembrane region" description="Helical" evidence="2">
    <location>
        <begin position="961"/>
        <end position="985"/>
    </location>
</feature>
<keyword evidence="4" id="KW-1185">Reference proteome</keyword>
<proteinExistence type="predicted"/>
<reference evidence="3" key="1">
    <citation type="journal article" date="2023" name="G3 (Bethesda)">
        <title>A reference genome for the long-term kleptoplast-retaining sea slug Elysia crispata morphotype clarki.</title>
        <authorList>
            <person name="Eastman K.E."/>
            <person name="Pendleton A.L."/>
            <person name="Shaikh M.A."/>
            <person name="Suttiyut T."/>
            <person name="Ogas R."/>
            <person name="Tomko P."/>
            <person name="Gavelis G."/>
            <person name="Widhalm J.R."/>
            <person name="Wisecaver J.H."/>
        </authorList>
    </citation>
    <scope>NUCLEOTIDE SEQUENCE</scope>
    <source>
        <strain evidence="3">ECLA1</strain>
    </source>
</reference>
<dbReference type="PANTHER" id="PTHR46687:SF1">
    <property type="entry name" value="PROTEIN DISPATCHED HOMOLOG 3"/>
    <property type="match status" value="1"/>
</dbReference>
<feature type="transmembrane region" description="Helical" evidence="2">
    <location>
        <begin position="1106"/>
        <end position="1131"/>
    </location>
</feature>
<keyword evidence="2" id="KW-0812">Transmembrane</keyword>